<reference evidence="2" key="1">
    <citation type="journal article" date="2020" name="Stud. Mycol.">
        <title>101 Dothideomycetes genomes: a test case for predicting lifestyles and emergence of pathogens.</title>
        <authorList>
            <person name="Haridas S."/>
            <person name="Albert R."/>
            <person name="Binder M."/>
            <person name="Bloem J."/>
            <person name="Labutti K."/>
            <person name="Salamov A."/>
            <person name="Andreopoulos B."/>
            <person name="Baker S."/>
            <person name="Barry K."/>
            <person name="Bills G."/>
            <person name="Bluhm B."/>
            <person name="Cannon C."/>
            <person name="Castanera R."/>
            <person name="Culley D."/>
            <person name="Daum C."/>
            <person name="Ezra D."/>
            <person name="Gonzalez J."/>
            <person name="Henrissat B."/>
            <person name="Kuo A."/>
            <person name="Liang C."/>
            <person name="Lipzen A."/>
            <person name="Lutzoni F."/>
            <person name="Magnuson J."/>
            <person name="Mondo S."/>
            <person name="Nolan M."/>
            <person name="Ohm R."/>
            <person name="Pangilinan J."/>
            <person name="Park H.-J."/>
            <person name="Ramirez L."/>
            <person name="Alfaro M."/>
            <person name="Sun H."/>
            <person name="Tritt A."/>
            <person name="Yoshinaga Y."/>
            <person name="Zwiers L.-H."/>
            <person name="Turgeon B."/>
            <person name="Goodwin S."/>
            <person name="Spatafora J."/>
            <person name="Crous P."/>
            <person name="Grigoriev I."/>
        </authorList>
    </citation>
    <scope>NUCLEOTIDE SEQUENCE</scope>
    <source>
        <strain evidence="2">CBS 130266</strain>
    </source>
</reference>
<dbReference type="Pfam" id="PF10330">
    <property type="entry name" value="Stb3"/>
    <property type="match status" value="1"/>
</dbReference>
<dbReference type="EMBL" id="MU007028">
    <property type="protein sequence ID" value="KAF2432034.1"/>
    <property type="molecule type" value="Genomic_DNA"/>
</dbReference>
<feature type="region of interest" description="Disordered" evidence="1">
    <location>
        <begin position="348"/>
        <end position="384"/>
    </location>
</feature>
<dbReference type="GO" id="GO:0000432">
    <property type="term" value="P:positive regulation of transcription from RNA polymerase II promoter by glucose"/>
    <property type="evidence" value="ECO:0007669"/>
    <property type="project" value="TreeGrafter"/>
</dbReference>
<keyword evidence="3" id="KW-1185">Reference proteome</keyword>
<sequence>MAHNVSKPISNLSAGFAAQSASVDVPKHRDAGHPSTSFHPKTKHHNTLPTPPNSISPTLPPHKLRSPNLRSSHPHHHPVDSDIDLQDAVEHAASQGHPQALSTAALSGLEAAGAITPAMLARDHLPDILLGSGPMAIRHVLSHLTQTVPGFSRIPPAKARRIVVGALEGRPGGGPDGNVLFEKVGWGRWDARLRGQPLRDGRVAQANLSQDGVAHRDALSPPASLPGSYALSNASGLQIPRAHHMGDGRRDIYSGASWTGESVISSRDEEMEDMNMAEHEADKMSLDGLDDSGSSPISDDPDDVTDEEDWAGIGPTAPRQITSKKTPRVDYNLLSYSTSARNKSNYLKAMSGQQRRSSSYNHSHSQRGTPYPGGSRGVQDVNTQERDAIEALLRMGSM</sequence>
<feature type="region of interest" description="Disordered" evidence="1">
    <location>
        <begin position="20"/>
        <end position="81"/>
    </location>
</feature>
<organism evidence="2 3">
    <name type="scientific">Tothia fuscella</name>
    <dbReference type="NCBI Taxonomy" id="1048955"/>
    <lineage>
        <taxon>Eukaryota</taxon>
        <taxon>Fungi</taxon>
        <taxon>Dikarya</taxon>
        <taxon>Ascomycota</taxon>
        <taxon>Pezizomycotina</taxon>
        <taxon>Dothideomycetes</taxon>
        <taxon>Pleosporomycetidae</taxon>
        <taxon>Venturiales</taxon>
        <taxon>Cylindrosympodiaceae</taxon>
        <taxon>Tothia</taxon>
    </lineage>
</organism>
<name>A0A9P4TZ28_9PEZI</name>
<comment type="caution">
    <text evidence="2">The sequence shown here is derived from an EMBL/GenBank/DDBJ whole genome shotgun (WGS) entry which is preliminary data.</text>
</comment>
<gene>
    <name evidence="2" type="ORF">EJ08DRAFT_586082</name>
</gene>
<evidence type="ECO:0000313" key="2">
    <source>
        <dbReference type="EMBL" id="KAF2432034.1"/>
    </source>
</evidence>
<feature type="compositionally biased region" description="Polar residues" evidence="1">
    <location>
        <begin position="348"/>
        <end position="368"/>
    </location>
</feature>
<accession>A0A9P4TZ28</accession>
<evidence type="ECO:0000313" key="3">
    <source>
        <dbReference type="Proteomes" id="UP000800235"/>
    </source>
</evidence>
<dbReference type="InterPro" id="IPR018818">
    <property type="entry name" value="Stb3"/>
</dbReference>
<dbReference type="GO" id="GO:0005634">
    <property type="term" value="C:nucleus"/>
    <property type="evidence" value="ECO:0007669"/>
    <property type="project" value="TreeGrafter"/>
</dbReference>
<dbReference type="Proteomes" id="UP000800235">
    <property type="component" value="Unassembled WGS sequence"/>
</dbReference>
<proteinExistence type="predicted"/>
<dbReference type="GO" id="GO:0043565">
    <property type="term" value="F:sequence-specific DNA binding"/>
    <property type="evidence" value="ECO:0007669"/>
    <property type="project" value="TreeGrafter"/>
</dbReference>
<feature type="region of interest" description="Disordered" evidence="1">
    <location>
        <begin position="285"/>
        <end position="325"/>
    </location>
</feature>
<dbReference type="PANTHER" id="PTHR28164">
    <property type="entry name" value="PROTEIN STB3"/>
    <property type="match status" value="1"/>
</dbReference>
<dbReference type="AlphaFoldDB" id="A0A9P4TZ28"/>
<feature type="compositionally biased region" description="Pro residues" evidence="1">
    <location>
        <begin position="49"/>
        <end position="60"/>
    </location>
</feature>
<feature type="compositionally biased region" description="Acidic residues" evidence="1">
    <location>
        <begin position="299"/>
        <end position="310"/>
    </location>
</feature>
<dbReference type="PANTHER" id="PTHR28164:SF1">
    <property type="entry name" value="PROTEIN STB3"/>
    <property type="match status" value="1"/>
</dbReference>
<protein>
    <recommendedName>
        <fullName evidence="4">Sin3 binding protein-domain-containing protein</fullName>
    </recommendedName>
</protein>
<dbReference type="OrthoDB" id="5391991at2759"/>
<evidence type="ECO:0008006" key="4">
    <source>
        <dbReference type="Google" id="ProtNLM"/>
    </source>
</evidence>
<evidence type="ECO:0000256" key="1">
    <source>
        <dbReference type="SAM" id="MobiDB-lite"/>
    </source>
</evidence>